<proteinExistence type="predicted"/>
<sequence>MSTPDEHELVAMVPGVPYGDGIVDGGSQETDAVGGRPPRHQAALHLSSVLPALSSAIGHPIPTRVHDDPAGLRSALGLPEVRSAIVVLVDGLGFWNLVSRAGHARYLRSLLNDSANQRPLSTCVPSTTVAAMGVFGTGTCPGLTGMTGYTQRNTDNGRICQLIQFRDAPDPLDLQRVPTVFEGLADEGVRVTSCGMPRFEHSALTRAALRGADYRCGTTAHDRLSAACESARTPGLTYVYIRDVDKTGHAQGWESRDWAATVERVDSQIAYLRRCAPAGTLLVIVADHGMVSAREEDRIDMASRPRLDEGVAMMGGEPRAPMLYLHEDADPADVIGRWKAELGDRIEMMTREQAISRGLYGPVDPRVAPMIGDVVAWSCGHTTIVDSREQTDLATRLPGVHGSRTMIETDVPCLIDVVPRRSR</sequence>
<dbReference type="PANTHER" id="PTHR10151">
    <property type="entry name" value="ECTONUCLEOTIDE PYROPHOSPHATASE/PHOSPHODIESTERASE"/>
    <property type="match status" value="1"/>
</dbReference>
<dbReference type="SUPFAM" id="SSF53649">
    <property type="entry name" value="Alkaline phosphatase-like"/>
    <property type="match status" value="1"/>
</dbReference>
<evidence type="ECO:0000313" key="1">
    <source>
        <dbReference type="EMBL" id="KFI72048.1"/>
    </source>
</evidence>
<keyword evidence="2" id="KW-1185">Reference proteome</keyword>
<dbReference type="GO" id="GO:0016787">
    <property type="term" value="F:hydrolase activity"/>
    <property type="evidence" value="ECO:0007669"/>
    <property type="project" value="UniProtKB-ARBA"/>
</dbReference>
<dbReference type="InterPro" id="IPR002591">
    <property type="entry name" value="Phosphodiest/P_Trfase"/>
</dbReference>
<comment type="caution">
    <text evidence="1">The sequence shown here is derived from an EMBL/GenBank/DDBJ whole genome shotgun (WGS) entry which is preliminary data.</text>
</comment>
<evidence type="ECO:0000313" key="2">
    <source>
        <dbReference type="Proteomes" id="UP000029014"/>
    </source>
</evidence>
<protein>
    <submittedName>
        <fullName evidence="1">Nucleotide pyrophosphatase</fullName>
    </submittedName>
</protein>
<dbReference type="Gene3D" id="3.40.720.10">
    <property type="entry name" value="Alkaline Phosphatase, subunit A"/>
    <property type="match status" value="1"/>
</dbReference>
<accession>A0A087BLZ8</accession>
<reference evidence="1 2" key="1">
    <citation type="submission" date="2014-03" db="EMBL/GenBank/DDBJ databases">
        <title>Genomics of Bifidobacteria.</title>
        <authorList>
            <person name="Ventura M."/>
            <person name="Milani C."/>
            <person name="Lugli G.A."/>
        </authorList>
    </citation>
    <scope>NUCLEOTIDE SEQUENCE [LARGE SCALE GENOMIC DNA]</scope>
    <source>
        <strain evidence="1 2">LMG 11592</strain>
    </source>
</reference>
<dbReference type="PANTHER" id="PTHR10151:SF120">
    <property type="entry name" value="BIS(5'-ADENOSYL)-TRIPHOSPHATASE"/>
    <property type="match status" value="1"/>
</dbReference>
<dbReference type="eggNOG" id="COG1524">
    <property type="taxonomic scope" value="Bacteria"/>
</dbReference>
<gene>
    <name evidence="1" type="ORF">BMIN_1584</name>
</gene>
<dbReference type="EMBL" id="JGZD01000010">
    <property type="protein sequence ID" value="KFI72048.1"/>
    <property type="molecule type" value="Genomic_DNA"/>
</dbReference>
<dbReference type="InterPro" id="IPR017850">
    <property type="entry name" value="Alkaline_phosphatase_core_sf"/>
</dbReference>
<dbReference type="STRING" id="1693.BMIN_1584"/>
<dbReference type="AlphaFoldDB" id="A0A087BLZ8"/>
<dbReference type="Proteomes" id="UP000029014">
    <property type="component" value="Unassembled WGS sequence"/>
</dbReference>
<dbReference type="Pfam" id="PF01663">
    <property type="entry name" value="Phosphodiest"/>
    <property type="match status" value="1"/>
</dbReference>
<organism evidence="1 2">
    <name type="scientific">Bifidobacterium minimum</name>
    <dbReference type="NCBI Taxonomy" id="1693"/>
    <lineage>
        <taxon>Bacteria</taxon>
        <taxon>Bacillati</taxon>
        <taxon>Actinomycetota</taxon>
        <taxon>Actinomycetes</taxon>
        <taxon>Bifidobacteriales</taxon>
        <taxon>Bifidobacteriaceae</taxon>
        <taxon>Bifidobacterium</taxon>
    </lineage>
</organism>
<name>A0A087BLZ8_9BIFI</name>